<protein>
    <recommendedName>
        <fullName evidence="4">LXG domain-containing protein</fullName>
    </recommendedName>
</protein>
<dbReference type="InterPro" id="IPR044925">
    <property type="entry name" value="His-Me_finger_sf"/>
</dbReference>
<dbReference type="EMBL" id="JAARRG010000004">
    <property type="protein sequence ID" value="MBC1486161.1"/>
    <property type="molecule type" value="Genomic_DNA"/>
</dbReference>
<dbReference type="InterPro" id="IPR006829">
    <property type="entry name" value="LXG_dom"/>
</dbReference>
<evidence type="ECO:0000313" key="6">
    <source>
        <dbReference type="Proteomes" id="UP000523362"/>
    </source>
</evidence>
<evidence type="ECO:0000256" key="2">
    <source>
        <dbReference type="ARBA" id="ARBA00022525"/>
    </source>
</evidence>
<dbReference type="SUPFAM" id="SSF54060">
    <property type="entry name" value="His-Me finger endonucleases"/>
    <property type="match status" value="1"/>
</dbReference>
<reference evidence="5 6" key="1">
    <citation type="submission" date="2020-03" db="EMBL/GenBank/DDBJ databases">
        <title>Soil Listeria distribution.</title>
        <authorList>
            <person name="Liao J."/>
            <person name="Wiedmann M."/>
        </authorList>
    </citation>
    <scope>NUCLEOTIDE SEQUENCE [LARGE SCALE GENOMIC DNA]</scope>
    <source>
        <strain evidence="5 6">FSL L7-1560</strain>
    </source>
</reference>
<accession>A0A7X0X2V4</accession>
<gene>
    <name evidence="5" type="ORF">HB897_07990</name>
</gene>
<evidence type="ECO:0000259" key="4">
    <source>
        <dbReference type="PROSITE" id="PS51756"/>
    </source>
</evidence>
<comment type="similarity">
    <text evidence="3">In the N-terminal section; belongs to the LXG family.</text>
</comment>
<dbReference type="RefSeq" id="WP_185383680.1">
    <property type="nucleotide sequence ID" value="NZ_JAARRG010000004.1"/>
</dbReference>
<dbReference type="PROSITE" id="PS51756">
    <property type="entry name" value="LXG"/>
    <property type="match status" value="1"/>
</dbReference>
<sequence>MGIDMYLGEVENQTTSVETFCQLTIAGMEDVIRAIDTFNLEPSLQGKAYASAKRYFMETYRVLAEGMILLCQDLQEPNKQLTTNFQAEVADTDIIEEELVQQIEEMERLQAGLNDMLDQFPLLKPMDAVYTMCKKKLVTKLESLRLFHQTSATYFDPVIQQAKNLQVGLTEVLQHTGFNASSGTFSTMGMNMTWVASIEKAWTADQKKKQDAAEEALIKEYEGSMPLPYIPKGSYAGFVVKDGKLDTEATLKRVDEQVELNKETNAKWLAIFDFLTPVIDAVRVVFGVEPTTGKKVSTGERLTAAGFIIIPFVKVAKLEKFAKLARDNKAFKFTYEGYDDVFHLSKTEHIGKLKGEVIKLDGVMEKTIIYTKRSESERKILRNKFDSSIRKNYLKKLTSNSEYLKELKTAGLNENDIAKMKKGQVPKGYEVHHKLPLDDSGTNDFENLIIMKKNPYHSVITNTQNEFSKNMKPGESVKVKFPIPKGIIYPPSK</sequence>
<proteinExistence type="inferred from homology"/>
<name>A0A7X0X2V4_LISSE</name>
<comment type="caution">
    <text evidence="5">The sequence shown here is derived from an EMBL/GenBank/DDBJ whole genome shotgun (WGS) entry which is preliminary data.</text>
</comment>
<dbReference type="PANTHER" id="PTHR34319">
    <property type="entry name" value="MAJOR EXPORTED PROTEIN"/>
    <property type="match status" value="1"/>
</dbReference>
<dbReference type="Pfam" id="PF14449">
    <property type="entry name" value="PT-TG"/>
    <property type="match status" value="1"/>
</dbReference>
<dbReference type="InterPro" id="IPR003615">
    <property type="entry name" value="HNH_nuc"/>
</dbReference>
<organism evidence="5 6">
    <name type="scientific">Listeria seeligeri</name>
    <dbReference type="NCBI Taxonomy" id="1640"/>
    <lineage>
        <taxon>Bacteria</taxon>
        <taxon>Bacillati</taxon>
        <taxon>Bacillota</taxon>
        <taxon>Bacilli</taxon>
        <taxon>Bacillales</taxon>
        <taxon>Listeriaceae</taxon>
        <taxon>Listeria</taxon>
    </lineage>
</organism>
<dbReference type="GO" id="GO:0005576">
    <property type="term" value="C:extracellular region"/>
    <property type="evidence" value="ECO:0007669"/>
    <property type="project" value="UniProtKB-SubCell"/>
</dbReference>
<feature type="domain" description="LXG" evidence="4">
    <location>
        <begin position="1"/>
        <end position="215"/>
    </location>
</feature>
<evidence type="ECO:0000256" key="1">
    <source>
        <dbReference type="ARBA" id="ARBA00004613"/>
    </source>
</evidence>
<evidence type="ECO:0000313" key="5">
    <source>
        <dbReference type="EMBL" id="MBC1486161.1"/>
    </source>
</evidence>
<keyword evidence="2" id="KW-0964">Secreted</keyword>
<dbReference type="CDD" id="cd00085">
    <property type="entry name" value="HNHc"/>
    <property type="match status" value="1"/>
</dbReference>
<dbReference type="PANTHER" id="PTHR34319:SF7">
    <property type="entry name" value="HNH ENDONUCLEASE DOMAIN-CONTAINING PROTEIN"/>
    <property type="match status" value="1"/>
</dbReference>
<evidence type="ECO:0000256" key="3">
    <source>
        <dbReference type="ARBA" id="ARBA00034117"/>
    </source>
</evidence>
<dbReference type="InterPro" id="IPR027797">
    <property type="entry name" value="PT-TG_dom"/>
</dbReference>
<comment type="subcellular location">
    <subcellularLocation>
        <location evidence="1">Secreted</location>
    </subcellularLocation>
</comment>
<dbReference type="Proteomes" id="UP000523362">
    <property type="component" value="Unassembled WGS sequence"/>
</dbReference>
<dbReference type="InterPro" id="IPR052947">
    <property type="entry name" value="T6SS_Hcp1_domain"/>
</dbReference>
<dbReference type="AlphaFoldDB" id="A0A7X0X2V4"/>